<evidence type="ECO:0000259" key="12">
    <source>
        <dbReference type="SMART" id="SM01038"/>
    </source>
</evidence>
<dbReference type="Pfam" id="PF02837">
    <property type="entry name" value="Glyco_hydro_2_N"/>
    <property type="match status" value="1"/>
</dbReference>
<dbReference type="Pfam" id="PF02929">
    <property type="entry name" value="Bgal_small_N"/>
    <property type="match status" value="1"/>
</dbReference>
<dbReference type="Proteomes" id="UP000181976">
    <property type="component" value="Unassembled WGS sequence"/>
</dbReference>
<dbReference type="Gene3D" id="2.70.98.10">
    <property type="match status" value="1"/>
</dbReference>
<dbReference type="InterPro" id="IPR023232">
    <property type="entry name" value="Glyco_hydro_2_AS"/>
</dbReference>
<keyword evidence="7" id="KW-0106">Calcium</keyword>
<dbReference type="InterPro" id="IPR006104">
    <property type="entry name" value="Glyco_hydro_2_N"/>
</dbReference>
<evidence type="ECO:0000313" key="13">
    <source>
        <dbReference type="EMBL" id="SFF04187.1"/>
    </source>
</evidence>
<keyword evidence="14" id="KW-1185">Reference proteome</keyword>
<evidence type="ECO:0000256" key="4">
    <source>
        <dbReference type="ARBA" id="ARBA00011245"/>
    </source>
</evidence>
<dbReference type="PRINTS" id="PR00132">
    <property type="entry name" value="GLHYDRLASE2"/>
</dbReference>
<dbReference type="InterPro" id="IPR006101">
    <property type="entry name" value="Glyco_hydro_2"/>
</dbReference>
<dbReference type="Gene3D" id="3.20.20.80">
    <property type="entry name" value="Glycosidases"/>
    <property type="match status" value="1"/>
</dbReference>
<gene>
    <name evidence="13" type="ORF">SAMN05444380_12911</name>
</gene>
<feature type="domain" description="Beta galactosidase small chain/" evidence="12">
    <location>
        <begin position="756"/>
        <end position="1047"/>
    </location>
</feature>
<dbReference type="AlphaFoldDB" id="A0A1I2FHH6"/>
<accession>A0A1I2FHH6</accession>
<dbReference type="SUPFAM" id="SSF49303">
    <property type="entry name" value="beta-Galactosidase/glucuronidase domain"/>
    <property type="match status" value="2"/>
</dbReference>
<dbReference type="SMART" id="SM01038">
    <property type="entry name" value="Bgal_small_N"/>
    <property type="match status" value="1"/>
</dbReference>
<dbReference type="InterPro" id="IPR008979">
    <property type="entry name" value="Galactose-bd-like_sf"/>
</dbReference>
<dbReference type="RefSeq" id="WP_044138675.1">
    <property type="nucleotide sequence ID" value="NZ_AFSL01000057.1"/>
</dbReference>
<evidence type="ECO:0000256" key="5">
    <source>
        <dbReference type="ARBA" id="ARBA00012756"/>
    </source>
</evidence>
<evidence type="ECO:0000256" key="10">
    <source>
        <dbReference type="RuleBase" id="RU361154"/>
    </source>
</evidence>
<dbReference type="PROSITE" id="PS00608">
    <property type="entry name" value="GLYCOSYL_HYDROL_F2_2"/>
    <property type="match status" value="1"/>
</dbReference>
<evidence type="ECO:0000256" key="8">
    <source>
        <dbReference type="ARBA" id="ARBA00023295"/>
    </source>
</evidence>
<dbReference type="STRING" id="385682.SAMN05444380_12911"/>
<dbReference type="EMBL" id="FONA01000029">
    <property type="protein sequence ID" value="SFF04187.1"/>
    <property type="molecule type" value="Genomic_DNA"/>
</dbReference>
<dbReference type="GO" id="GO:0030246">
    <property type="term" value="F:carbohydrate binding"/>
    <property type="evidence" value="ECO:0007669"/>
    <property type="project" value="InterPro"/>
</dbReference>
<dbReference type="Gene3D" id="2.60.40.10">
    <property type="entry name" value="Immunoglobulins"/>
    <property type="match status" value="2"/>
</dbReference>
<dbReference type="PANTHER" id="PTHR46323:SF2">
    <property type="entry name" value="BETA-GALACTOSIDASE"/>
    <property type="match status" value="1"/>
</dbReference>
<dbReference type="Pfam" id="PF00703">
    <property type="entry name" value="Glyco_hydro_2"/>
    <property type="match status" value="1"/>
</dbReference>
<dbReference type="EC" id="3.2.1.23" evidence="5 10"/>
<dbReference type="SUPFAM" id="SSF51445">
    <property type="entry name" value="(Trans)glycosidases"/>
    <property type="match status" value="1"/>
</dbReference>
<dbReference type="InterPro" id="IPR036156">
    <property type="entry name" value="Beta-gal/glucu_dom_sf"/>
</dbReference>
<dbReference type="GO" id="GO:0009341">
    <property type="term" value="C:beta-galactosidase complex"/>
    <property type="evidence" value="ECO:0007669"/>
    <property type="project" value="InterPro"/>
</dbReference>
<dbReference type="GO" id="GO:0005990">
    <property type="term" value="P:lactose catabolic process"/>
    <property type="evidence" value="ECO:0007669"/>
    <property type="project" value="TreeGrafter"/>
</dbReference>
<dbReference type="Gene3D" id="2.60.120.260">
    <property type="entry name" value="Galactose-binding domain-like"/>
    <property type="match status" value="1"/>
</dbReference>
<dbReference type="InterPro" id="IPR017853">
    <property type="entry name" value="GH"/>
</dbReference>
<dbReference type="Pfam" id="PF16353">
    <property type="entry name" value="LacZ_4"/>
    <property type="match status" value="1"/>
</dbReference>
<dbReference type="InterPro" id="IPR006103">
    <property type="entry name" value="Glyco_hydro_2_cat"/>
</dbReference>
<comment type="cofactor">
    <cofactor evidence="2">
        <name>Ca(2+)</name>
        <dbReference type="ChEBI" id="CHEBI:29108"/>
    </cofactor>
</comment>
<dbReference type="Pfam" id="PF02836">
    <property type="entry name" value="Glyco_hydro_2_C"/>
    <property type="match status" value="1"/>
</dbReference>
<dbReference type="InterPro" id="IPR006102">
    <property type="entry name" value="Ig-like_GH2"/>
</dbReference>
<evidence type="ECO:0000313" key="14">
    <source>
        <dbReference type="Proteomes" id="UP000181976"/>
    </source>
</evidence>
<feature type="region of interest" description="Disordered" evidence="11">
    <location>
        <begin position="979"/>
        <end position="1002"/>
    </location>
</feature>
<dbReference type="InterPro" id="IPR011013">
    <property type="entry name" value="Gal_mutarotase_sf_dom"/>
</dbReference>
<evidence type="ECO:0000256" key="2">
    <source>
        <dbReference type="ARBA" id="ARBA00001913"/>
    </source>
</evidence>
<evidence type="ECO:0000256" key="7">
    <source>
        <dbReference type="ARBA" id="ARBA00022837"/>
    </source>
</evidence>
<dbReference type="InterPro" id="IPR004199">
    <property type="entry name" value="B-gal_small/dom_5"/>
</dbReference>
<dbReference type="InterPro" id="IPR032312">
    <property type="entry name" value="LacZ_4"/>
</dbReference>
<dbReference type="InterPro" id="IPR050347">
    <property type="entry name" value="Bact_Beta-galactosidase"/>
</dbReference>
<keyword evidence="6 10" id="KW-0378">Hydrolase</keyword>
<dbReference type="InterPro" id="IPR014718">
    <property type="entry name" value="GH-type_carb-bd"/>
</dbReference>
<dbReference type="FunFam" id="3.20.20.80:FF:000121">
    <property type="entry name" value="Beta-galactosidase"/>
    <property type="match status" value="1"/>
</dbReference>
<dbReference type="PROSITE" id="PS51257">
    <property type="entry name" value="PROKAR_LIPOPROTEIN"/>
    <property type="match status" value="1"/>
</dbReference>
<evidence type="ECO:0000256" key="6">
    <source>
        <dbReference type="ARBA" id="ARBA00022801"/>
    </source>
</evidence>
<proteinExistence type="inferred from homology"/>
<dbReference type="PROSITE" id="PS00719">
    <property type="entry name" value="GLYCOSYL_HYDROL_F2_1"/>
    <property type="match status" value="1"/>
</dbReference>
<comment type="similarity">
    <text evidence="3 10">Belongs to the glycosyl hydrolase 2 family.</text>
</comment>
<keyword evidence="8 10" id="KW-0326">Glycosidase</keyword>
<name>A0A1I2FHH6_9BACT</name>
<dbReference type="InParanoid" id="A0A1I2FHH6"/>
<dbReference type="FunCoup" id="A0A1I2FHH6">
    <property type="interactions" value="211"/>
</dbReference>
<dbReference type="GO" id="GO:0004565">
    <property type="term" value="F:beta-galactosidase activity"/>
    <property type="evidence" value="ECO:0007669"/>
    <property type="project" value="UniProtKB-EC"/>
</dbReference>
<sequence length="1050" mass="120645">MKRSILFLVMSLSLFSCTRYNDYSNVPFEEKSPPDWENPAVNEINKEEPRAWYVPFASEEEASKDDIWASSLIKSLNGEWLFHLSENPSERPKWFFKDDYDIRDWGTIKVPANFELEGYTYPIYTNSQYPHAKTPPTIQDHYNPVGSYKRTFTIPESWKGKEVYLHFGAVSSAMYVWVNEQLVGYSEDSKTPAEFNITSFLKPGENTLAVEVYKWCDGSYLEDQDFWRLGGITRDVFLMAREKQHIRDFKVTAGLADDYTTGIFSLETELENVSTTTPVTLEAILYDGTAVLDRFTAEVTEGTATFKSEYANVKRWSAETPNLYQLVIKLKDPSGQVLEVLRQDVGFRRVEIKGNTLLVNGQYVYLKGVNLHEHHPVTGHVVDEATMIKDIQTMKMHNINAVRTSHYPQPERWYELCNRYGLYLIDEANIESHGMGYGKASLAKDTVWKSSHLYRTRNMYERDKNHPSIIIWSLGNEAGNGVNFDATYDYLKSQDSTRPVQYEQAHGGRNTDIFCPMYAKIEWMIKYAKEDGSKPLIQCEYAHAMGNSVGNLQDYWDVIESYEVMQGGFIWDWVDQGLLTENENGEQYWAYGGDFGPDTVPSDGNFCINGVVNPDRVPHPALQEVKKVYQYIKFRPVDLQKGSISIENKYAFISTDLFDFEWDIKGNGELIKSGNFGKISLLPDEKATVNADLNFTVKPGTEYFLTVRAKLKEEYGLVPAGTVLAAEQFQLPVYVPEKTPQELGKIKYEEQGDQLLITGEGFSVAFDMIKGVMTSFKSEEKELLLKGPEPDFWRAPTDNDFGNNMPIRSRMWRKAGENRKVTKAEVEEKGEGQLMVKFEYDLLNSENGEKIATYHSTYLVKGNAEIEVDNHFAMAKDNLPEIPRMGMTLHMPREYDQMTWYGRGPHESYQDRKTSAFVDLYSGSVADQYWPYIRPQENGNKTDVRWVMITNSEGEGLRFEGKQLLEVSAHHNIMEDFESPRRTDGRWEKGEERPVQRHTTDVKPRDLTSVDIDLKQMGVGGDNSWGAWTHEQYRLTEKSYSYGFVIKLVK</sequence>
<protein>
    <recommendedName>
        <fullName evidence="5 10">Beta-galactosidase</fullName>
        <ecNumber evidence="5 10">3.2.1.23</ecNumber>
    </recommendedName>
    <alternativeName>
        <fullName evidence="9 10">Lactase</fullName>
    </alternativeName>
</protein>
<dbReference type="PANTHER" id="PTHR46323">
    <property type="entry name" value="BETA-GALACTOSIDASE"/>
    <property type="match status" value="1"/>
</dbReference>
<dbReference type="OrthoDB" id="9801077at2"/>
<evidence type="ECO:0000256" key="3">
    <source>
        <dbReference type="ARBA" id="ARBA00007401"/>
    </source>
</evidence>
<dbReference type="SUPFAM" id="SSF74650">
    <property type="entry name" value="Galactose mutarotase-like"/>
    <property type="match status" value="1"/>
</dbReference>
<dbReference type="InterPro" id="IPR013783">
    <property type="entry name" value="Ig-like_fold"/>
</dbReference>
<dbReference type="SUPFAM" id="SSF49785">
    <property type="entry name" value="Galactose-binding domain-like"/>
    <property type="match status" value="1"/>
</dbReference>
<comment type="catalytic activity">
    <reaction evidence="1 10">
        <text>Hydrolysis of terminal non-reducing beta-D-galactose residues in beta-D-galactosides.</text>
        <dbReference type="EC" id="3.2.1.23"/>
    </reaction>
</comment>
<dbReference type="InterPro" id="IPR023230">
    <property type="entry name" value="Glyco_hydro_2_CS"/>
</dbReference>
<evidence type="ECO:0000256" key="9">
    <source>
        <dbReference type="ARBA" id="ARBA00032230"/>
    </source>
</evidence>
<organism evidence="13 14">
    <name type="scientific">Thermophagus xiamenensis</name>
    <dbReference type="NCBI Taxonomy" id="385682"/>
    <lineage>
        <taxon>Bacteria</taxon>
        <taxon>Pseudomonadati</taxon>
        <taxon>Bacteroidota</taxon>
        <taxon>Bacteroidia</taxon>
        <taxon>Marinilabiliales</taxon>
        <taxon>Marinilabiliaceae</taxon>
        <taxon>Thermophagus</taxon>
    </lineage>
</organism>
<dbReference type="eggNOG" id="COG3250">
    <property type="taxonomic scope" value="Bacteria"/>
</dbReference>
<evidence type="ECO:0000256" key="1">
    <source>
        <dbReference type="ARBA" id="ARBA00001412"/>
    </source>
</evidence>
<comment type="subunit">
    <text evidence="4">Monomer.</text>
</comment>
<evidence type="ECO:0000256" key="11">
    <source>
        <dbReference type="SAM" id="MobiDB-lite"/>
    </source>
</evidence>
<reference evidence="13 14" key="1">
    <citation type="submission" date="2016-10" db="EMBL/GenBank/DDBJ databases">
        <authorList>
            <person name="de Groot N.N."/>
        </authorList>
    </citation>
    <scope>NUCLEOTIDE SEQUENCE [LARGE SCALE GENOMIC DNA]</scope>
    <source>
        <strain evidence="13 14">DSM 19012</strain>
    </source>
</reference>